<protein>
    <submittedName>
        <fullName evidence="1">Uncharacterized protein</fullName>
    </submittedName>
</protein>
<accession>A0A812DQT5</accession>
<dbReference type="EMBL" id="CAHIKZ030004269">
    <property type="protein sequence ID" value="CAE1309192.1"/>
    <property type="molecule type" value="Genomic_DNA"/>
</dbReference>
<dbReference type="Proteomes" id="UP000597762">
    <property type="component" value="Unassembled WGS sequence"/>
</dbReference>
<organism evidence="1 2">
    <name type="scientific">Acanthosepion pharaonis</name>
    <name type="common">Pharaoh cuttlefish</name>
    <name type="synonym">Sepia pharaonis</name>
    <dbReference type="NCBI Taxonomy" id="158019"/>
    <lineage>
        <taxon>Eukaryota</taxon>
        <taxon>Metazoa</taxon>
        <taxon>Spiralia</taxon>
        <taxon>Lophotrochozoa</taxon>
        <taxon>Mollusca</taxon>
        <taxon>Cephalopoda</taxon>
        <taxon>Coleoidea</taxon>
        <taxon>Decapodiformes</taxon>
        <taxon>Sepiida</taxon>
        <taxon>Sepiina</taxon>
        <taxon>Sepiidae</taxon>
        <taxon>Acanthosepion</taxon>
    </lineage>
</organism>
<proteinExistence type="predicted"/>
<sequence>MLTLLFHNLGLSPLCNNLLYCRLFVRALLILSLSLSLSLPHYSSSRRLFVFTTLSSHSTHLVPLFHEKSYSFSSFVVTPTFPRFPSPNSPKSCFFFLSDGLLTFQYKFPPPSTSHQIVDTTFLSVVFLSFNITTPFKGAAILSDRHEVTDFSTDKFLFL</sequence>
<evidence type="ECO:0000313" key="1">
    <source>
        <dbReference type="EMBL" id="CAE1309192.1"/>
    </source>
</evidence>
<dbReference type="AlphaFoldDB" id="A0A812DQT5"/>
<evidence type="ECO:0000313" key="2">
    <source>
        <dbReference type="Proteomes" id="UP000597762"/>
    </source>
</evidence>
<name>A0A812DQT5_ACAPH</name>
<reference evidence="1" key="1">
    <citation type="submission" date="2021-01" db="EMBL/GenBank/DDBJ databases">
        <authorList>
            <person name="Li R."/>
            <person name="Bekaert M."/>
        </authorList>
    </citation>
    <scope>NUCLEOTIDE SEQUENCE</scope>
    <source>
        <strain evidence="1">Farmed</strain>
    </source>
</reference>
<gene>
    <name evidence="1" type="ORF">SPHA_60933</name>
</gene>
<comment type="caution">
    <text evidence="1">The sequence shown here is derived from an EMBL/GenBank/DDBJ whole genome shotgun (WGS) entry which is preliminary data.</text>
</comment>
<keyword evidence="2" id="KW-1185">Reference proteome</keyword>